<dbReference type="HAMAP" id="MF_04134">
    <property type="entry name" value="GT_LAMBD"/>
    <property type="match status" value="1"/>
</dbReference>
<dbReference type="Proteomes" id="UP000251313">
    <property type="component" value="Unassembled WGS sequence"/>
</dbReference>
<organism evidence="3 4">
    <name type="scientific">Yokenella regensburgei</name>
    <dbReference type="NCBI Taxonomy" id="158877"/>
    <lineage>
        <taxon>Bacteria</taxon>
        <taxon>Pseudomonadati</taxon>
        <taxon>Pseudomonadota</taxon>
        <taxon>Gammaproteobacteria</taxon>
        <taxon>Enterobacterales</taxon>
        <taxon>Enterobacteriaceae</taxon>
        <taxon>Yokenella</taxon>
    </lineage>
</organism>
<dbReference type="NCBIfam" id="TIGR01674">
    <property type="entry name" value="phage_lambda_G"/>
    <property type="match status" value="1"/>
</dbReference>
<dbReference type="AlphaFoldDB" id="A0AB38FSL9"/>
<feature type="region of interest" description="Disordered" evidence="1">
    <location>
        <begin position="110"/>
        <end position="140"/>
    </location>
</feature>
<dbReference type="InterPro" id="IPR010027">
    <property type="entry name" value="Tail_assembly_G"/>
</dbReference>
<evidence type="ECO:0000313" key="4">
    <source>
        <dbReference type="Proteomes" id="UP000251313"/>
    </source>
</evidence>
<proteinExistence type="inferred from homology"/>
<evidence type="ECO:0000313" key="3">
    <source>
        <dbReference type="EMBL" id="SQA62313.1"/>
    </source>
</evidence>
<name>A0AB38FSL9_9ENTR</name>
<feature type="domain" description="Tail assembly protein G" evidence="2">
    <location>
        <begin position="1"/>
        <end position="122"/>
    </location>
</feature>
<dbReference type="InterPro" id="IPR043704">
    <property type="entry name" value="Tail_assembly_GT"/>
</dbReference>
<dbReference type="EMBL" id="UAVL01000002">
    <property type="protein sequence ID" value="SQA62313.1"/>
    <property type="molecule type" value="Genomic_DNA"/>
</dbReference>
<evidence type="ECO:0000259" key="2">
    <source>
        <dbReference type="Pfam" id="PF06894"/>
    </source>
</evidence>
<evidence type="ECO:0000256" key="1">
    <source>
        <dbReference type="SAM" id="MobiDB-lite"/>
    </source>
</evidence>
<protein>
    <submittedName>
        <fullName evidence="3">Phage minor tail protein G</fullName>
    </submittedName>
</protein>
<comment type="caution">
    <text evidence="3">The sequence shown here is derived from an EMBL/GenBank/DDBJ whole genome shotgun (WGS) entry which is preliminary data.</text>
</comment>
<dbReference type="Pfam" id="PF06894">
    <property type="entry name" value="Phage_TAC_2"/>
    <property type="match status" value="1"/>
</dbReference>
<sequence>MFLKKEPFTFNGESLTVFELSALQRIEFLEFLAREEKVLDNDRENLSDQEMTARLVGVNISSGARLVALSLWHNDKSGPSVDELHQQVMMEWPAQAIGKAEMQIKLLSGMLPPVADPDDGKSGEDATAASSDEPVTAEKP</sequence>
<reference evidence="3 4" key="1">
    <citation type="submission" date="2018-06" db="EMBL/GenBank/DDBJ databases">
        <authorList>
            <consortium name="Pathogen Informatics"/>
            <person name="Doyle S."/>
        </authorList>
    </citation>
    <scope>NUCLEOTIDE SEQUENCE [LARGE SCALE GENOMIC DNA]</scope>
    <source>
        <strain evidence="3 4">NCTC11967</strain>
    </source>
</reference>
<gene>
    <name evidence="3" type="ORF">NCTC11967_01292</name>
</gene>
<accession>A0AB38FSL9</accession>
<dbReference type="RefSeq" id="WP_038254508.1">
    <property type="nucleotide sequence ID" value="NZ_UAVL01000002.1"/>
</dbReference>